<sequence>MVKYVQIVETSRQKEQVWQQYVTCLGYDSRLGNHRLDAAQKAGKSTPDIIRTLSRSAQEAHGAFQFAIFSVFSYY</sequence>
<organism evidence="1 2">
    <name type="scientific">Blastomyces silverae</name>
    <dbReference type="NCBI Taxonomy" id="2060906"/>
    <lineage>
        <taxon>Eukaryota</taxon>
        <taxon>Fungi</taxon>
        <taxon>Dikarya</taxon>
        <taxon>Ascomycota</taxon>
        <taxon>Pezizomycotina</taxon>
        <taxon>Eurotiomycetes</taxon>
        <taxon>Eurotiomycetidae</taxon>
        <taxon>Onygenales</taxon>
        <taxon>Ajellomycetaceae</taxon>
        <taxon>Blastomyces</taxon>
    </lineage>
</organism>
<evidence type="ECO:0000313" key="1">
    <source>
        <dbReference type="EMBL" id="KLJ07369.1"/>
    </source>
</evidence>
<evidence type="ECO:0000313" key="2">
    <source>
        <dbReference type="Proteomes" id="UP000053573"/>
    </source>
</evidence>
<dbReference type="AlphaFoldDB" id="A0A0H1B7G3"/>
<dbReference type="EMBL" id="LDEV01002833">
    <property type="protein sequence ID" value="KLJ07369.1"/>
    <property type="molecule type" value="Genomic_DNA"/>
</dbReference>
<reference evidence="2" key="1">
    <citation type="journal article" date="2015" name="PLoS Genet.">
        <title>The dynamic genome and transcriptome of the human fungal pathogen Blastomyces and close relative Emmonsia.</title>
        <authorList>
            <person name="Munoz J.F."/>
            <person name="Gauthier G.M."/>
            <person name="Desjardins C.A."/>
            <person name="Gallo J.E."/>
            <person name="Holder J."/>
            <person name="Sullivan T.D."/>
            <person name="Marty A.J."/>
            <person name="Carmen J.C."/>
            <person name="Chen Z."/>
            <person name="Ding L."/>
            <person name="Gujja S."/>
            <person name="Magrini V."/>
            <person name="Misas E."/>
            <person name="Mitreva M."/>
            <person name="Priest M."/>
            <person name="Saif S."/>
            <person name="Whiston E.A."/>
            <person name="Young S."/>
            <person name="Zeng Q."/>
            <person name="Goldman W.E."/>
            <person name="Mardis E.R."/>
            <person name="Taylor J.W."/>
            <person name="McEwen J.G."/>
            <person name="Clay O.K."/>
            <person name="Klein B.S."/>
            <person name="Cuomo C.A."/>
        </authorList>
    </citation>
    <scope>NUCLEOTIDE SEQUENCE [LARGE SCALE GENOMIC DNA]</scope>
    <source>
        <strain evidence="2">UAMH 139</strain>
    </source>
</reference>
<gene>
    <name evidence="1" type="ORF">EMPG_17147</name>
</gene>
<comment type="caution">
    <text evidence="1">The sequence shown here is derived from an EMBL/GenBank/DDBJ whole genome shotgun (WGS) entry which is preliminary data.</text>
</comment>
<proteinExistence type="predicted"/>
<dbReference type="Proteomes" id="UP000053573">
    <property type="component" value="Unassembled WGS sequence"/>
</dbReference>
<protein>
    <submittedName>
        <fullName evidence="1">Uncharacterized protein</fullName>
    </submittedName>
</protein>
<keyword evidence="2" id="KW-1185">Reference proteome</keyword>
<accession>A0A0H1B7G3</accession>
<name>A0A0H1B7G3_9EURO</name>